<dbReference type="GO" id="GO:0016616">
    <property type="term" value="F:oxidoreductase activity, acting on the CH-OH group of donors, NAD or NADP as acceptor"/>
    <property type="evidence" value="ECO:0007669"/>
    <property type="project" value="TreeGrafter"/>
</dbReference>
<feature type="domain" description="NAD-dependent epimerase/dehydratase" evidence="3">
    <location>
        <begin position="6"/>
        <end position="252"/>
    </location>
</feature>
<evidence type="ECO:0000313" key="5">
    <source>
        <dbReference type="Proteomes" id="UP000076837"/>
    </source>
</evidence>
<evidence type="ECO:0000259" key="3">
    <source>
        <dbReference type="Pfam" id="PF01370"/>
    </source>
</evidence>
<comment type="similarity">
    <text evidence="2">Belongs to the NAD(P)-dependent epimerase/dehydratase family. Dihydroflavonol-4-reductase subfamily.</text>
</comment>
<dbReference type="InterPro" id="IPR001509">
    <property type="entry name" value="Epimerase_deHydtase"/>
</dbReference>
<evidence type="ECO:0000256" key="1">
    <source>
        <dbReference type="ARBA" id="ARBA00023002"/>
    </source>
</evidence>
<dbReference type="STRING" id="5454.A0A163B6Y3"/>
<dbReference type="InterPro" id="IPR036291">
    <property type="entry name" value="NAD(P)-bd_dom_sf"/>
</dbReference>
<dbReference type="AlphaFoldDB" id="A0A163B6Y3"/>
<organism evidence="4 5">
    <name type="scientific">Didymella rabiei</name>
    <name type="common">Chickpea ascochyta blight fungus</name>
    <name type="synonym">Mycosphaerella rabiei</name>
    <dbReference type="NCBI Taxonomy" id="5454"/>
    <lineage>
        <taxon>Eukaryota</taxon>
        <taxon>Fungi</taxon>
        <taxon>Dikarya</taxon>
        <taxon>Ascomycota</taxon>
        <taxon>Pezizomycotina</taxon>
        <taxon>Dothideomycetes</taxon>
        <taxon>Pleosporomycetidae</taxon>
        <taxon>Pleosporales</taxon>
        <taxon>Pleosporineae</taxon>
        <taxon>Didymellaceae</taxon>
        <taxon>Ascochyta</taxon>
    </lineage>
</organism>
<evidence type="ECO:0000313" key="4">
    <source>
        <dbReference type="EMBL" id="KZM21600.1"/>
    </source>
</evidence>
<name>A0A163B6Y3_DIDRA</name>
<sequence>MSPPLIFVTGATGFIGAHVVSQALAAGFRVRLSVRKEVQIDNLRKLFSGHATSVDFTVISDFASPDGFGKALEDVTYVFHLASPMPGTGSDFETDYLQPAVQGTIALLDAANKVDTIKRVILVSSLLALIPLEAMTTGKFNVKGLNRSISVDPKMSFPDDPVASGGMKYHASKILAHRASLEWASANNPSFHTITLHPSFVFGRNLTQTSADALDGTNAMLWGCLHSPKPFIPMTSVDVRDVAAAHLKALDVQVGKKSDVEEFMLTAGPKQNWTWGQVAEFAREKYPSFDVKLQGPFEEPPRVDTARAEGTLGLKWRSMEDTVGSFLDQQMELRAQL</sequence>
<dbReference type="InterPro" id="IPR050425">
    <property type="entry name" value="NAD(P)_dehydrat-like"/>
</dbReference>
<dbReference type="Pfam" id="PF01370">
    <property type="entry name" value="Epimerase"/>
    <property type="match status" value="1"/>
</dbReference>
<accession>A0A163B6Y3</accession>
<dbReference type="Gene3D" id="3.40.50.720">
    <property type="entry name" value="NAD(P)-binding Rossmann-like Domain"/>
    <property type="match status" value="1"/>
</dbReference>
<dbReference type="PANTHER" id="PTHR10366">
    <property type="entry name" value="NAD DEPENDENT EPIMERASE/DEHYDRATASE"/>
    <property type="match status" value="1"/>
</dbReference>
<comment type="caution">
    <text evidence="4">The sequence shown here is derived from an EMBL/GenBank/DDBJ whole genome shotgun (WGS) entry which is preliminary data.</text>
</comment>
<dbReference type="Proteomes" id="UP000076837">
    <property type="component" value="Unassembled WGS sequence"/>
</dbReference>
<evidence type="ECO:0000256" key="2">
    <source>
        <dbReference type="ARBA" id="ARBA00023445"/>
    </source>
</evidence>
<dbReference type="SUPFAM" id="SSF51735">
    <property type="entry name" value="NAD(P)-binding Rossmann-fold domains"/>
    <property type="match status" value="1"/>
</dbReference>
<gene>
    <name evidence="4" type="ORF">ST47_g7200</name>
</gene>
<protein>
    <submittedName>
        <fullName evidence="4">Catalytic</fullName>
    </submittedName>
</protein>
<reference evidence="4 5" key="1">
    <citation type="journal article" date="2016" name="Sci. Rep.">
        <title>Draft genome sequencing and secretome analysis of fungal phytopathogen Ascochyta rabiei provides insight into the necrotrophic effector repertoire.</title>
        <authorList>
            <person name="Verma S."/>
            <person name="Gazara R.K."/>
            <person name="Nizam S."/>
            <person name="Parween S."/>
            <person name="Chattopadhyay D."/>
            <person name="Verma P.K."/>
        </authorList>
    </citation>
    <scope>NUCLEOTIDE SEQUENCE [LARGE SCALE GENOMIC DNA]</scope>
    <source>
        <strain evidence="4 5">ArDII</strain>
    </source>
</reference>
<dbReference type="PANTHER" id="PTHR10366:SF812">
    <property type="entry name" value="VPS9 DOMAIN-CONTAINING PROTEIN"/>
    <property type="match status" value="1"/>
</dbReference>
<keyword evidence="1" id="KW-0560">Oxidoreductase</keyword>
<dbReference type="EMBL" id="JYNV01000242">
    <property type="protein sequence ID" value="KZM21600.1"/>
    <property type="molecule type" value="Genomic_DNA"/>
</dbReference>
<proteinExistence type="inferred from homology"/>
<keyword evidence="5" id="KW-1185">Reference proteome</keyword>